<keyword evidence="2" id="KW-1185">Reference proteome</keyword>
<name>S9PJR5_CYSF2</name>
<dbReference type="SUPFAM" id="SSF52540">
    <property type="entry name" value="P-loop containing nucleoside triphosphate hydrolases"/>
    <property type="match status" value="1"/>
</dbReference>
<dbReference type="Gene3D" id="3.40.50.300">
    <property type="entry name" value="P-loop containing nucleotide triphosphate hydrolases"/>
    <property type="match status" value="1"/>
</dbReference>
<dbReference type="EMBL" id="ANAH02000007">
    <property type="protein sequence ID" value="EPX62657.1"/>
    <property type="molecule type" value="Genomic_DNA"/>
</dbReference>
<dbReference type="eggNOG" id="ENOG5033HVS">
    <property type="taxonomic scope" value="Bacteria"/>
</dbReference>
<evidence type="ECO:0008006" key="3">
    <source>
        <dbReference type="Google" id="ProtNLM"/>
    </source>
</evidence>
<dbReference type="OrthoDB" id="288532at2"/>
<sequence>MIITDDLVYIHPPKTGGTFVTHVLERLYLGSPERPGLGGTFLNTHKHGTCGDIPAAHLGKPLLTTVRNPYDRYVSQYHFGWWKRHPDAYCGADAMKALHPHYPELSFDEFVRMANTLFLNCHQGRETGFRNDRLADPFRPGWHTEQFIRFYCHEPRAVFASLDEEALESRRYRQSLFPLHFLRSERLNHQLHDFLLGIGMPRERIAFILDEPKVFPEGGSRDEASRWQDHYTSELKRFVRSRERLLFEMFPEYDV</sequence>
<evidence type="ECO:0000313" key="2">
    <source>
        <dbReference type="Proteomes" id="UP000011682"/>
    </source>
</evidence>
<organism evidence="1 2">
    <name type="scientific">Cystobacter fuscus (strain ATCC 25194 / DSM 2262 / NBRC 100088 / M29)</name>
    <dbReference type="NCBI Taxonomy" id="1242864"/>
    <lineage>
        <taxon>Bacteria</taxon>
        <taxon>Pseudomonadati</taxon>
        <taxon>Myxococcota</taxon>
        <taxon>Myxococcia</taxon>
        <taxon>Myxococcales</taxon>
        <taxon>Cystobacterineae</taxon>
        <taxon>Archangiaceae</taxon>
        <taxon>Cystobacter</taxon>
    </lineage>
</organism>
<dbReference type="InterPro" id="IPR027417">
    <property type="entry name" value="P-loop_NTPase"/>
</dbReference>
<dbReference type="RefSeq" id="WP_002621557.1">
    <property type="nucleotide sequence ID" value="NZ_ANAH02000007.1"/>
</dbReference>
<dbReference type="AlphaFoldDB" id="S9PJR5"/>
<proteinExistence type="predicted"/>
<comment type="caution">
    <text evidence="1">The sequence shown here is derived from an EMBL/GenBank/DDBJ whole genome shotgun (WGS) entry which is preliminary data.</text>
</comment>
<protein>
    <recommendedName>
        <fullName evidence="3">Sulfotransferase family protein</fullName>
    </recommendedName>
</protein>
<gene>
    <name evidence="1" type="ORF">D187_008845</name>
</gene>
<reference evidence="1" key="1">
    <citation type="submission" date="2013-05" db="EMBL/GenBank/DDBJ databases">
        <title>Genome assembly of Cystobacter fuscus DSM 2262.</title>
        <authorList>
            <person name="Sharma G."/>
            <person name="Khatri I."/>
            <person name="Kaur C."/>
            <person name="Mayilraj S."/>
            <person name="Subramanian S."/>
        </authorList>
    </citation>
    <scope>NUCLEOTIDE SEQUENCE [LARGE SCALE GENOMIC DNA]</scope>
    <source>
        <strain evidence="1">DSM 2262</strain>
    </source>
</reference>
<evidence type="ECO:0000313" key="1">
    <source>
        <dbReference type="EMBL" id="EPX62657.1"/>
    </source>
</evidence>
<dbReference type="Proteomes" id="UP000011682">
    <property type="component" value="Unassembled WGS sequence"/>
</dbReference>
<accession>S9PJR5</accession>